<comment type="caution">
    <text evidence="12">The sequence shown here is derived from an EMBL/GenBank/DDBJ whole genome shotgun (WGS) entry which is preliminary data.</text>
</comment>
<feature type="domain" description="Histidine kinase" evidence="10">
    <location>
        <begin position="189"/>
        <end position="396"/>
    </location>
</feature>
<dbReference type="OrthoDB" id="9789238at2"/>
<dbReference type="SMART" id="SM00086">
    <property type="entry name" value="PAC"/>
    <property type="match status" value="1"/>
</dbReference>
<dbReference type="Gene3D" id="1.10.287.130">
    <property type="match status" value="1"/>
</dbReference>
<evidence type="ECO:0000256" key="9">
    <source>
        <dbReference type="SAM" id="MobiDB-lite"/>
    </source>
</evidence>
<dbReference type="EMBL" id="SPDV01000031">
    <property type="protein sequence ID" value="TFI57403.1"/>
    <property type="molecule type" value="Genomic_DNA"/>
</dbReference>
<dbReference type="SMART" id="SM00388">
    <property type="entry name" value="HisKA"/>
    <property type="match status" value="1"/>
</dbReference>
<dbReference type="SUPFAM" id="SSF47384">
    <property type="entry name" value="Homodimeric domain of signal transducing histidine kinase"/>
    <property type="match status" value="1"/>
</dbReference>
<dbReference type="InterPro" id="IPR001610">
    <property type="entry name" value="PAC"/>
</dbReference>
<dbReference type="AlphaFoldDB" id="A0A4Y8ZN00"/>
<feature type="domain" description="PAC" evidence="11">
    <location>
        <begin position="110"/>
        <end position="162"/>
    </location>
</feature>
<dbReference type="InterPro" id="IPR000014">
    <property type="entry name" value="PAS"/>
</dbReference>
<dbReference type="SMART" id="SM00387">
    <property type="entry name" value="HATPase_c"/>
    <property type="match status" value="1"/>
</dbReference>
<dbReference type="NCBIfam" id="TIGR00229">
    <property type="entry name" value="sensory_box"/>
    <property type="match status" value="1"/>
</dbReference>
<evidence type="ECO:0000313" key="13">
    <source>
        <dbReference type="Proteomes" id="UP000298213"/>
    </source>
</evidence>
<dbReference type="InterPro" id="IPR003661">
    <property type="entry name" value="HisK_dim/P_dom"/>
</dbReference>
<evidence type="ECO:0000256" key="6">
    <source>
        <dbReference type="ARBA" id="ARBA00022777"/>
    </source>
</evidence>
<reference evidence="12 13" key="1">
    <citation type="submission" date="2019-03" db="EMBL/GenBank/DDBJ databases">
        <title>Genome sequence of Sphingomonas sp. 17J27-24.</title>
        <authorList>
            <person name="Kim M."/>
            <person name="Maeng S."/>
            <person name="Sathiyaraj S."/>
        </authorList>
    </citation>
    <scope>NUCLEOTIDE SEQUENCE [LARGE SCALE GENOMIC DNA]</scope>
    <source>
        <strain evidence="12 13">17J27-24</strain>
    </source>
</reference>
<evidence type="ECO:0000256" key="7">
    <source>
        <dbReference type="ARBA" id="ARBA00022840"/>
    </source>
</evidence>
<proteinExistence type="predicted"/>
<evidence type="ECO:0000256" key="4">
    <source>
        <dbReference type="ARBA" id="ARBA00022679"/>
    </source>
</evidence>
<keyword evidence="8" id="KW-0902">Two-component regulatory system</keyword>
<dbReference type="CDD" id="cd00130">
    <property type="entry name" value="PAS"/>
    <property type="match status" value="1"/>
</dbReference>
<dbReference type="SUPFAM" id="SSF55785">
    <property type="entry name" value="PYP-like sensor domain (PAS domain)"/>
    <property type="match status" value="1"/>
</dbReference>
<evidence type="ECO:0000256" key="1">
    <source>
        <dbReference type="ARBA" id="ARBA00000085"/>
    </source>
</evidence>
<keyword evidence="7" id="KW-0067">ATP-binding</keyword>
<keyword evidence="5" id="KW-0547">Nucleotide-binding</keyword>
<evidence type="ECO:0000259" key="10">
    <source>
        <dbReference type="PROSITE" id="PS50109"/>
    </source>
</evidence>
<dbReference type="InterPro" id="IPR000700">
    <property type="entry name" value="PAS-assoc_C"/>
</dbReference>
<evidence type="ECO:0000256" key="3">
    <source>
        <dbReference type="ARBA" id="ARBA00022553"/>
    </source>
</evidence>
<dbReference type="Proteomes" id="UP000298213">
    <property type="component" value="Unassembled WGS sequence"/>
</dbReference>
<organism evidence="12 13">
    <name type="scientific">Sphingomonas parva</name>
    <dbReference type="NCBI Taxonomy" id="2555898"/>
    <lineage>
        <taxon>Bacteria</taxon>
        <taxon>Pseudomonadati</taxon>
        <taxon>Pseudomonadota</taxon>
        <taxon>Alphaproteobacteria</taxon>
        <taxon>Sphingomonadales</taxon>
        <taxon>Sphingomonadaceae</taxon>
        <taxon>Sphingomonas</taxon>
    </lineage>
</organism>
<dbReference type="InterPro" id="IPR013655">
    <property type="entry name" value="PAS_fold_3"/>
</dbReference>
<dbReference type="InterPro" id="IPR035965">
    <property type="entry name" value="PAS-like_dom_sf"/>
</dbReference>
<dbReference type="InterPro" id="IPR036097">
    <property type="entry name" value="HisK_dim/P_sf"/>
</dbReference>
<evidence type="ECO:0000256" key="8">
    <source>
        <dbReference type="ARBA" id="ARBA00023012"/>
    </source>
</evidence>
<dbReference type="PROSITE" id="PS50109">
    <property type="entry name" value="HIS_KIN"/>
    <property type="match status" value="1"/>
</dbReference>
<dbReference type="GO" id="GO:0000155">
    <property type="term" value="F:phosphorelay sensor kinase activity"/>
    <property type="evidence" value="ECO:0007669"/>
    <property type="project" value="InterPro"/>
</dbReference>
<gene>
    <name evidence="12" type="ORF">E2493_15090</name>
</gene>
<dbReference type="Pfam" id="PF02518">
    <property type="entry name" value="HATPase_c"/>
    <property type="match status" value="1"/>
</dbReference>
<dbReference type="RefSeq" id="WP_135088263.1">
    <property type="nucleotide sequence ID" value="NZ_SPDV01000031.1"/>
</dbReference>
<dbReference type="EC" id="2.7.13.3" evidence="2"/>
<dbReference type="CDD" id="cd00082">
    <property type="entry name" value="HisKA"/>
    <property type="match status" value="1"/>
</dbReference>
<evidence type="ECO:0000313" key="12">
    <source>
        <dbReference type="EMBL" id="TFI57403.1"/>
    </source>
</evidence>
<name>A0A4Y8ZN00_9SPHN</name>
<keyword evidence="13" id="KW-1185">Reference proteome</keyword>
<keyword evidence="4" id="KW-0808">Transferase</keyword>
<dbReference type="PANTHER" id="PTHR43065">
    <property type="entry name" value="SENSOR HISTIDINE KINASE"/>
    <property type="match status" value="1"/>
</dbReference>
<dbReference type="Pfam" id="PF08447">
    <property type="entry name" value="PAS_3"/>
    <property type="match status" value="1"/>
</dbReference>
<dbReference type="InterPro" id="IPR005467">
    <property type="entry name" value="His_kinase_dom"/>
</dbReference>
<accession>A0A4Y8ZN00</accession>
<feature type="region of interest" description="Disordered" evidence="9">
    <location>
        <begin position="1"/>
        <end position="29"/>
    </location>
</feature>
<keyword evidence="6" id="KW-0418">Kinase</keyword>
<dbReference type="Gene3D" id="6.10.250.2580">
    <property type="match status" value="1"/>
</dbReference>
<evidence type="ECO:0000256" key="2">
    <source>
        <dbReference type="ARBA" id="ARBA00012438"/>
    </source>
</evidence>
<dbReference type="SUPFAM" id="SSF55874">
    <property type="entry name" value="ATPase domain of HSP90 chaperone/DNA topoisomerase II/histidine kinase"/>
    <property type="match status" value="1"/>
</dbReference>
<dbReference type="GO" id="GO:0005524">
    <property type="term" value="F:ATP binding"/>
    <property type="evidence" value="ECO:0007669"/>
    <property type="project" value="UniProtKB-KW"/>
</dbReference>
<dbReference type="Gene3D" id="3.30.565.10">
    <property type="entry name" value="Histidine kinase-like ATPase, C-terminal domain"/>
    <property type="match status" value="1"/>
</dbReference>
<dbReference type="InterPro" id="IPR004358">
    <property type="entry name" value="Sig_transdc_His_kin-like_C"/>
</dbReference>
<dbReference type="Pfam" id="PF00512">
    <property type="entry name" value="HisKA"/>
    <property type="match status" value="1"/>
</dbReference>
<keyword evidence="3" id="KW-0597">Phosphoprotein</keyword>
<dbReference type="PANTHER" id="PTHR43065:SF46">
    <property type="entry name" value="C4-DICARBOXYLATE TRANSPORT SENSOR PROTEIN DCTB"/>
    <property type="match status" value="1"/>
</dbReference>
<sequence>MSEPGTGWRDGSLAAPDARAAGARRDEAGEQAVDREQLLHEALRIAGVGAWDFDLASGALSWSQETFRIFGVDPATTVPTMALVQSMIHADDRARFDDRVNYARETGMMYEEVYRINRPDGAIRTLRSRAQVVFRGSRRNSRFLGVTQDITEKVETEAKLAAEHAVAEKLQADLIHISRVSAMGAMASALAHELNQPLAAILNYASALRRLTDATALQPVDEAVEAISDNAHRAGEIIRRLRLMTTRGEVIKAPIELTPCLVEAAHLALTGADVPIVYDIAPDLRILGDRVQIQQVIVNLVRNAVEAMAGAAEKRIEIAARRDGPCAMIVVRDTGCGIPAELLPTIFDSFVSTKDDGMGVGLAISRTIVEAHGGRIAAEPGPGRGTVFRLTLPLAPG</sequence>
<dbReference type="Gene3D" id="3.30.450.20">
    <property type="entry name" value="PAS domain"/>
    <property type="match status" value="1"/>
</dbReference>
<dbReference type="PRINTS" id="PR00344">
    <property type="entry name" value="BCTRLSENSOR"/>
</dbReference>
<evidence type="ECO:0000259" key="11">
    <source>
        <dbReference type="PROSITE" id="PS50113"/>
    </source>
</evidence>
<dbReference type="InterPro" id="IPR036890">
    <property type="entry name" value="HATPase_C_sf"/>
</dbReference>
<comment type="catalytic activity">
    <reaction evidence="1">
        <text>ATP + protein L-histidine = ADP + protein N-phospho-L-histidine.</text>
        <dbReference type="EC" id="2.7.13.3"/>
    </reaction>
</comment>
<evidence type="ECO:0000256" key="5">
    <source>
        <dbReference type="ARBA" id="ARBA00022741"/>
    </source>
</evidence>
<dbReference type="PROSITE" id="PS50113">
    <property type="entry name" value="PAC"/>
    <property type="match status" value="1"/>
</dbReference>
<dbReference type="InterPro" id="IPR003594">
    <property type="entry name" value="HATPase_dom"/>
</dbReference>
<dbReference type="Gene3D" id="2.10.70.100">
    <property type="match status" value="1"/>
</dbReference>
<protein>
    <recommendedName>
        <fullName evidence="2">histidine kinase</fullName>
        <ecNumber evidence="2">2.7.13.3</ecNumber>
    </recommendedName>
</protein>